<feature type="compositionally biased region" description="Basic and acidic residues" evidence="1">
    <location>
        <begin position="32"/>
        <end position="50"/>
    </location>
</feature>
<keyword evidence="2" id="KW-0732">Signal</keyword>
<feature type="signal peptide" evidence="2">
    <location>
        <begin position="1"/>
        <end position="20"/>
    </location>
</feature>
<reference evidence="4" key="1">
    <citation type="journal article" date="2014" name="Sci. Data">
        <title>Genomes of diverse isolates of the marine cyanobacterium Prochlorococcus.</title>
        <authorList>
            <person name="Biller S."/>
            <person name="Berube P."/>
            <person name="Thompson J."/>
            <person name="Kelly L."/>
            <person name="Roggensack S."/>
            <person name="Awad L."/>
            <person name="Roache-Johnson K."/>
            <person name="Ding H."/>
            <person name="Giovannoni S.J."/>
            <person name="Moore L.R."/>
            <person name="Chisholm S.W."/>
        </authorList>
    </citation>
    <scope>NUCLEOTIDE SEQUENCE [LARGE SCALE GENOMIC DNA]</scope>
    <source>
        <strain evidence="4">PAC1</strain>
    </source>
</reference>
<organism evidence="3 4">
    <name type="scientific">Prochlorococcus marinus str. PAC1</name>
    <dbReference type="NCBI Taxonomy" id="59924"/>
    <lineage>
        <taxon>Bacteria</taxon>
        <taxon>Bacillati</taxon>
        <taxon>Cyanobacteriota</taxon>
        <taxon>Cyanophyceae</taxon>
        <taxon>Synechococcales</taxon>
        <taxon>Prochlorococcaceae</taxon>
        <taxon>Prochlorococcus</taxon>
    </lineage>
</organism>
<evidence type="ECO:0000313" key="3">
    <source>
        <dbReference type="EMBL" id="KGG22536.1"/>
    </source>
</evidence>
<feature type="region of interest" description="Disordered" evidence="1">
    <location>
        <begin position="29"/>
        <end position="50"/>
    </location>
</feature>
<gene>
    <name evidence="3" type="ORF">EV03_0054</name>
</gene>
<dbReference type="RefSeq" id="WP_193743065.1">
    <property type="nucleotide sequence ID" value="NZ_CP138967.1"/>
</dbReference>
<dbReference type="EMBL" id="JNAX01000001">
    <property type="protein sequence ID" value="KGG22536.1"/>
    <property type="molecule type" value="Genomic_DNA"/>
</dbReference>
<evidence type="ECO:0000256" key="2">
    <source>
        <dbReference type="SAM" id="SignalP"/>
    </source>
</evidence>
<feature type="chain" id="PRO_5001986341" evidence="2">
    <location>
        <begin position="21"/>
        <end position="50"/>
    </location>
</feature>
<comment type="caution">
    <text evidence="3">The sequence shown here is derived from an EMBL/GenBank/DDBJ whole genome shotgun (WGS) entry which is preliminary data.</text>
</comment>
<dbReference type="AlphaFoldDB" id="A0A0A2C873"/>
<proteinExistence type="predicted"/>
<evidence type="ECO:0000256" key="1">
    <source>
        <dbReference type="SAM" id="MobiDB-lite"/>
    </source>
</evidence>
<evidence type="ECO:0000313" key="4">
    <source>
        <dbReference type="Proteomes" id="UP000030392"/>
    </source>
</evidence>
<accession>A0A0A2C873</accession>
<protein>
    <submittedName>
        <fullName evidence="3">Uncharacterized protein</fullName>
    </submittedName>
</protein>
<dbReference type="Proteomes" id="UP000030392">
    <property type="component" value="Unassembled WGS sequence"/>
</dbReference>
<name>A0A0A2C873_PROMR</name>
<sequence length="50" mass="5407">MKKLISLVFTLSVIGSPSLAWGWGGEGGCSYSKDKTNQETKTEQVKETDA</sequence>